<dbReference type="Gene3D" id="1.10.287.470">
    <property type="entry name" value="Helix hairpin bin"/>
    <property type="match status" value="1"/>
</dbReference>
<dbReference type="Gene3D" id="2.40.30.170">
    <property type="match status" value="1"/>
</dbReference>
<feature type="domain" description="CusB-like beta-barrel" evidence="3">
    <location>
        <begin position="227"/>
        <end position="285"/>
    </location>
</feature>
<evidence type="ECO:0000313" key="6">
    <source>
        <dbReference type="Proteomes" id="UP001524499"/>
    </source>
</evidence>
<dbReference type="Proteomes" id="UP001524499">
    <property type="component" value="Unassembled WGS sequence"/>
</dbReference>
<dbReference type="InterPro" id="IPR058627">
    <property type="entry name" value="MdtA-like_C"/>
</dbReference>
<feature type="transmembrane region" description="Helical" evidence="2">
    <location>
        <begin position="12"/>
        <end position="36"/>
    </location>
</feature>
<feature type="domain" description="Multidrug resistance protein MdtA-like C-terminal permuted SH3" evidence="4">
    <location>
        <begin position="303"/>
        <end position="361"/>
    </location>
</feature>
<keyword evidence="2" id="KW-0472">Membrane</keyword>
<protein>
    <submittedName>
        <fullName evidence="5">Efflux RND transporter periplasmic adaptor subunit</fullName>
    </submittedName>
</protein>
<sequence length="372" mass="38973">MTEHFGMNKPNWLIPAAAITALLLVILFALGILGGASKTPPGNTPPNAASLPAGAQTLQVAKQAADNVLSWQGIVQSRLSAKIAPKLNARIVEIAVRPGDSVKKGDIIARLDDRDLRAAYQAASAAHVAAQAQAGQASADEKRMLGLYEKQAATTQAYEAALAQAKAARATAAQAASAANQSKVMLGENVLYAPFDGIIGERLQEPGDMGLPNQPIVTLHKPDDLRLEAAIASQCAAAIKLGMTVGVRLEAPRQILTATVDEIAPEIDPQTRTQGVKVKLPKVEGVRQGQFGWLELACLAEQQALLIPVTAIVQYGQLQAVKVLEGQGLTTRHIRAGKQYGSRIEVLSGLREGETILISGAASLPGDGGQLP</sequence>
<keyword evidence="6" id="KW-1185">Reference proteome</keyword>
<dbReference type="Gene3D" id="2.40.50.100">
    <property type="match status" value="1"/>
</dbReference>
<comment type="similarity">
    <text evidence="1">Belongs to the membrane fusion protein (MFP) (TC 8.A.1) family.</text>
</comment>
<dbReference type="Gene3D" id="2.40.420.20">
    <property type="match status" value="1"/>
</dbReference>
<dbReference type="EMBL" id="JANIBJ010000006">
    <property type="protein sequence ID" value="MCQ8103357.1"/>
    <property type="molecule type" value="Genomic_DNA"/>
</dbReference>
<evidence type="ECO:0000259" key="4">
    <source>
        <dbReference type="Pfam" id="PF25967"/>
    </source>
</evidence>
<dbReference type="Pfam" id="PF25967">
    <property type="entry name" value="RND-MFP_C"/>
    <property type="match status" value="1"/>
</dbReference>
<dbReference type="NCBIfam" id="TIGR01730">
    <property type="entry name" value="RND_mfp"/>
    <property type="match status" value="1"/>
</dbReference>
<evidence type="ECO:0000256" key="2">
    <source>
        <dbReference type="SAM" id="Phobius"/>
    </source>
</evidence>
<accession>A0ABT1TD22</accession>
<evidence type="ECO:0000259" key="3">
    <source>
        <dbReference type="Pfam" id="PF25954"/>
    </source>
</evidence>
<dbReference type="PANTHER" id="PTHR30469">
    <property type="entry name" value="MULTIDRUG RESISTANCE PROTEIN MDTA"/>
    <property type="match status" value="1"/>
</dbReference>
<dbReference type="RefSeq" id="WP_256601049.1">
    <property type="nucleotide sequence ID" value="NZ_JANIBJ010000006.1"/>
</dbReference>
<keyword evidence="2" id="KW-1133">Transmembrane helix</keyword>
<organism evidence="5 6">
    <name type="scientific">Methylomonas subterranea</name>
    <dbReference type="NCBI Taxonomy" id="2952225"/>
    <lineage>
        <taxon>Bacteria</taxon>
        <taxon>Pseudomonadati</taxon>
        <taxon>Pseudomonadota</taxon>
        <taxon>Gammaproteobacteria</taxon>
        <taxon>Methylococcales</taxon>
        <taxon>Methylococcaceae</taxon>
        <taxon>Methylomonas</taxon>
    </lineage>
</organism>
<dbReference type="PANTHER" id="PTHR30469:SF15">
    <property type="entry name" value="HLYD FAMILY OF SECRETION PROTEINS"/>
    <property type="match status" value="1"/>
</dbReference>
<evidence type="ECO:0000313" key="5">
    <source>
        <dbReference type="EMBL" id="MCQ8103357.1"/>
    </source>
</evidence>
<dbReference type="InterPro" id="IPR058792">
    <property type="entry name" value="Beta-barrel_RND_2"/>
</dbReference>
<dbReference type="Pfam" id="PF25954">
    <property type="entry name" value="Beta-barrel_RND_2"/>
    <property type="match status" value="1"/>
</dbReference>
<comment type="caution">
    <text evidence="5">The sequence shown here is derived from an EMBL/GenBank/DDBJ whole genome shotgun (WGS) entry which is preliminary data.</text>
</comment>
<evidence type="ECO:0000256" key="1">
    <source>
        <dbReference type="ARBA" id="ARBA00009477"/>
    </source>
</evidence>
<gene>
    <name evidence="5" type="ORF">NP590_04490</name>
</gene>
<dbReference type="InterPro" id="IPR006143">
    <property type="entry name" value="RND_pump_MFP"/>
</dbReference>
<keyword evidence="2" id="KW-0812">Transmembrane</keyword>
<name>A0ABT1TD22_9GAMM</name>
<dbReference type="SUPFAM" id="SSF111369">
    <property type="entry name" value="HlyD-like secretion proteins"/>
    <property type="match status" value="1"/>
</dbReference>
<reference evidence="5 6" key="1">
    <citation type="submission" date="2022-07" db="EMBL/GenBank/DDBJ databases">
        <title>Methylomonas rivi sp. nov., Methylomonas rosea sp. nov., Methylomonas aureus sp. nov. and Methylomonas subterranea sp. nov., four novel methanotrophs isolated from a freshwater creek and the deep terrestrial subsurface.</title>
        <authorList>
            <person name="Abin C."/>
            <person name="Sankaranarayanan K."/>
            <person name="Garner C."/>
            <person name="Sindelar R."/>
            <person name="Kotary K."/>
            <person name="Garner R."/>
            <person name="Barclay S."/>
            <person name="Lawson P."/>
            <person name="Krumholz L."/>
        </authorList>
    </citation>
    <scope>NUCLEOTIDE SEQUENCE [LARGE SCALE GENOMIC DNA]</scope>
    <source>
        <strain evidence="5 6">SURF-2</strain>
    </source>
</reference>
<proteinExistence type="inferred from homology"/>